<evidence type="ECO:0000313" key="3">
    <source>
        <dbReference type="EMBL" id="GAF79208.1"/>
    </source>
</evidence>
<gene>
    <name evidence="3" type="ORF">S01H1_18278</name>
</gene>
<reference evidence="3" key="1">
    <citation type="journal article" date="2014" name="Front. Microbiol.">
        <title>High frequency of phylogenetically diverse reductive dehalogenase-homologous genes in deep subseafloor sedimentary metagenomes.</title>
        <authorList>
            <person name="Kawai M."/>
            <person name="Futagami T."/>
            <person name="Toyoda A."/>
            <person name="Takaki Y."/>
            <person name="Nishi S."/>
            <person name="Hori S."/>
            <person name="Arai W."/>
            <person name="Tsubouchi T."/>
            <person name="Morono Y."/>
            <person name="Uchiyama I."/>
            <person name="Ito T."/>
            <person name="Fujiyama A."/>
            <person name="Inagaki F."/>
            <person name="Takami H."/>
        </authorList>
    </citation>
    <scope>NUCLEOTIDE SEQUENCE</scope>
    <source>
        <strain evidence="3">Expedition CK06-06</strain>
    </source>
</reference>
<feature type="region of interest" description="Disordered" evidence="1">
    <location>
        <begin position="232"/>
        <end position="285"/>
    </location>
</feature>
<dbReference type="InterPro" id="IPR047650">
    <property type="entry name" value="Transpos_IS110"/>
</dbReference>
<organism evidence="3">
    <name type="scientific">marine sediment metagenome</name>
    <dbReference type="NCBI Taxonomy" id="412755"/>
    <lineage>
        <taxon>unclassified sequences</taxon>
        <taxon>metagenomes</taxon>
        <taxon>ecological metagenomes</taxon>
    </lineage>
</organism>
<evidence type="ECO:0000259" key="2">
    <source>
        <dbReference type="Pfam" id="PF02371"/>
    </source>
</evidence>
<proteinExistence type="predicted"/>
<feature type="compositionally biased region" description="Basic residues" evidence="1">
    <location>
        <begin position="238"/>
        <end position="248"/>
    </location>
</feature>
<feature type="compositionally biased region" description="Basic residues" evidence="1">
    <location>
        <begin position="266"/>
        <end position="277"/>
    </location>
</feature>
<dbReference type="GO" id="GO:0006313">
    <property type="term" value="P:DNA transposition"/>
    <property type="evidence" value="ECO:0007669"/>
    <property type="project" value="InterPro"/>
</dbReference>
<dbReference type="AlphaFoldDB" id="X0SDS0"/>
<feature type="non-terminal residue" evidence="3">
    <location>
        <position position="1"/>
    </location>
</feature>
<dbReference type="GO" id="GO:0003677">
    <property type="term" value="F:DNA binding"/>
    <property type="evidence" value="ECO:0007669"/>
    <property type="project" value="InterPro"/>
</dbReference>
<evidence type="ECO:0000256" key="1">
    <source>
        <dbReference type="SAM" id="MobiDB-lite"/>
    </source>
</evidence>
<dbReference type="InterPro" id="IPR003346">
    <property type="entry name" value="Transposase_20"/>
</dbReference>
<comment type="caution">
    <text evidence="3">The sequence shown here is derived from an EMBL/GenBank/DDBJ whole genome shotgun (WGS) entry which is preliminary data.</text>
</comment>
<feature type="domain" description="Transposase IS116/IS110/IS902 C-terminal" evidence="2">
    <location>
        <begin position="111"/>
        <end position="196"/>
    </location>
</feature>
<dbReference type="GO" id="GO:0004803">
    <property type="term" value="F:transposase activity"/>
    <property type="evidence" value="ECO:0007669"/>
    <property type="project" value="InterPro"/>
</dbReference>
<protein>
    <recommendedName>
        <fullName evidence="2">Transposase IS116/IS110/IS902 C-terminal domain-containing protein</fullName>
    </recommendedName>
</protein>
<accession>X0SDS0</accession>
<dbReference type="Pfam" id="PF02371">
    <property type="entry name" value="Transposase_20"/>
    <property type="match status" value="1"/>
</dbReference>
<sequence>QLEALVYNANPEILAYCKDGTPQWVLKLLTRYPTALWLSKAKAKSVARIPYVSKERAQQLIATAKKSVASADDQVTEQLIIATVKQILDLNNTIKAQTKFLTDKCSVPEVELLKTFIGISDYSAIGLMLEIQSVNRFLSSKKIASFFGIHPAYKKSGDGTWKYRMSKKGRKEPRRILFMVALSAIKSNPLMRSIYQQAVLRGMEKKVAVGLCMHKILRILYGMLKHNKAFDPEIDRKNRQKKPLRQRKVRQDKDRRYQDFDSKAPISRRQKMKRKERKQSQNVNNVECGISEASVPVTELVN</sequence>
<dbReference type="PANTHER" id="PTHR33055:SF13">
    <property type="entry name" value="TRANSPOSASE"/>
    <property type="match status" value="1"/>
</dbReference>
<feature type="compositionally biased region" description="Basic and acidic residues" evidence="1">
    <location>
        <begin position="249"/>
        <end position="262"/>
    </location>
</feature>
<name>X0SDS0_9ZZZZ</name>
<dbReference type="PANTHER" id="PTHR33055">
    <property type="entry name" value="TRANSPOSASE FOR INSERTION SEQUENCE ELEMENT IS1111A"/>
    <property type="match status" value="1"/>
</dbReference>
<dbReference type="EMBL" id="BARS01009761">
    <property type="protein sequence ID" value="GAF79208.1"/>
    <property type="molecule type" value="Genomic_DNA"/>
</dbReference>